<evidence type="ECO:0000256" key="3">
    <source>
        <dbReference type="ARBA" id="ARBA00023163"/>
    </source>
</evidence>
<dbReference type="PANTHER" id="PTHR46796">
    <property type="entry name" value="HTH-TYPE TRANSCRIPTIONAL ACTIVATOR RHAS-RELATED"/>
    <property type="match status" value="1"/>
</dbReference>
<dbReference type="GO" id="GO:0003700">
    <property type="term" value="F:DNA-binding transcription factor activity"/>
    <property type="evidence" value="ECO:0007669"/>
    <property type="project" value="InterPro"/>
</dbReference>
<dbReference type="PROSITE" id="PS01124">
    <property type="entry name" value="HTH_ARAC_FAMILY_2"/>
    <property type="match status" value="1"/>
</dbReference>
<dbReference type="GO" id="GO:0043565">
    <property type="term" value="F:sequence-specific DNA binding"/>
    <property type="evidence" value="ECO:0007669"/>
    <property type="project" value="InterPro"/>
</dbReference>
<dbReference type="Gene3D" id="1.10.10.60">
    <property type="entry name" value="Homeodomain-like"/>
    <property type="match status" value="2"/>
</dbReference>
<evidence type="ECO:0000259" key="4">
    <source>
        <dbReference type="PROSITE" id="PS01124"/>
    </source>
</evidence>
<dbReference type="EMBL" id="FMTM01000002">
    <property type="protein sequence ID" value="SCW50888.1"/>
    <property type="molecule type" value="Genomic_DNA"/>
</dbReference>
<dbReference type="RefSeq" id="WP_092584898.1">
    <property type="nucleotide sequence ID" value="NZ_FMTM01000002.1"/>
</dbReference>
<evidence type="ECO:0000313" key="6">
    <source>
        <dbReference type="Proteomes" id="UP000199542"/>
    </source>
</evidence>
<keyword evidence="1" id="KW-0805">Transcription regulation</keyword>
<dbReference type="PANTHER" id="PTHR46796:SF14">
    <property type="entry name" value="TRANSCRIPTIONAL REGULATORY PROTEIN"/>
    <property type="match status" value="1"/>
</dbReference>
<protein>
    <submittedName>
        <fullName evidence="5">AraC-type DNA-binding protein</fullName>
    </submittedName>
</protein>
<feature type="domain" description="HTH araC/xylS-type" evidence="4">
    <location>
        <begin position="19"/>
        <end position="120"/>
    </location>
</feature>
<dbReference type="AlphaFoldDB" id="A0A1G4R2F1"/>
<reference evidence="5 6" key="1">
    <citation type="submission" date="2016-10" db="EMBL/GenBank/DDBJ databases">
        <authorList>
            <person name="de Groot N.N."/>
        </authorList>
    </citation>
    <scope>NUCLEOTIDE SEQUENCE [LARGE SCALE GENOMIC DNA]</scope>
    <source>
        <strain evidence="5 6">CGMCC 1.3401</strain>
    </source>
</reference>
<dbReference type="Proteomes" id="UP000199542">
    <property type="component" value="Unassembled WGS sequence"/>
</dbReference>
<organism evidence="5 6">
    <name type="scientific">Rhizobium mongolense subsp. loessense</name>
    <dbReference type="NCBI Taxonomy" id="158890"/>
    <lineage>
        <taxon>Bacteria</taxon>
        <taxon>Pseudomonadati</taxon>
        <taxon>Pseudomonadota</taxon>
        <taxon>Alphaproteobacteria</taxon>
        <taxon>Hyphomicrobiales</taxon>
        <taxon>Rhizobiaceae</taxon>
        <taxon>Rhizobium/Agrobacterium group</taxon>
        <taxon>Rhizobium</taxon>
    </lineage>
</organism>
<sequence length="122" mass="13315">MNCFINASGFERPTGGDASWQERWAFETIASDLTTALDVIAFERGLSVHHLARAFRQSVGMSPHQWLTKQRLGSAKCRLLTNGADGLAEIASKCGSANQSDFSRAFAARIGIAPSAWRKTRT</sequence>
<proteinExistence type="predicted"/>
<evidence type="ECO:0000256" key="2">
    <source>
        <dbReference type="ARBA" id="ARBA00023125"/>
    </source>
</evidence>
<name>A0A1G4R2F1_9HYPH</name>
<evidence type="ECO:0000313" key="5">
    <source>
        <dbReference type="EMBL" id="SCW50888.1"/>
    </source>
</evidence>
<keyword evidence="2 5" id="KW-0238">DNA-binding</keyword>
<dbReference type="SMART" id="SM00342">
    <property type="entry name" value="HTH_ARAC"/>
    <property type="match status" value="1"/>
</dbReference>
<dbReference type="SUPFAM" id="SSF46689">
    <property type="entry name" value="Homeodomain-like"/>
    <property type="match status" value="2"/>
</dbReference>
<dbReference type="InterPro" id="IPR009057">
    <property type="entry name" value="Homeodomain-like_sf"/>
</dbReference>
<dbReference type="InterPro" id="IPR018060">
    <property type="entry name" value="HTH_AraC"/>
</dbReference>
<dbReference type="Pfam" id="PF12833">
    <property type="entry name" value="HTH_18"/>
    <property type="match status" value="1"/>
</dbReference>
<evidence type="ECO:0000256" key="1">
    <source>
        <dbReference type="ARBA" id="ARBA00023015"/>
    </source>
</evidence>
<accession>A0A1G4R2F1</accession>
<keyword evidence="3" id="KW-0804">Transcription</keyword>
<gene>
    <name evidence="5" type="ORF">SAMN02927900_02211</name>
</gene>
<dbReference type="InterPro" id="IPR050204">
    <property type="entry name" value="AraC_XylS_family_regulators"/>
</dbReference>